<dbReference type="InterPro" id="IPR024607">
    <property type="entry name" value="Sulfatase_CS"/>
</dbReference>
<comment type="caution">
    <text evidence="7">The sequence shown here is derived from an EMBL/GenBank/DDBJ whole genome shotgun (WGS) entry which is preliminary data.</text>
</comment>
<evidence type="ECO:0000313" key="8">
    <source>
        <dbReference type="Proteomes" id="UP000284333"/>
    </source>
</evidence>
<dbReference type="PANTHER" id="PTHR42693">
    <property type="entry name" value="ARYLSULFATASE FAMILY MEMBER"/>
    <property type="match status" value="1"/>
</dbReference>
<dbReference type="InterPro" id="IPR050738">
    <property type="entry name" value="Sulfatase"/>
</dbReference>
<dbReference type="AlphaFoldDB" id="A0A3S3BGV1"/>
<dbReference type="GO" id="GO:0046872">
    <property type="term" value="F:metal ion binding"/>
    <property type="evidence" value="ECO:0007669"/>
    <property type="project" value="UniProtKB-KW"/>
</dbReference>
<dbReference type="InterPro" id="IPR000917">
    <property type="entry name" value="Sulfatase_N"/>
</dbReference>
<feature type="region of interest" description="Disordered" evidence="5">
    <location>
        <begin position="1"/>
        <end position="28"/>
    </location>
</feature>
<dbReference type="GO" id="GO:0016787">
    <property type="term" value="F:hydrolase activity"/>
    <property type="evidence" value="ECO:0007669"/>
    <property type="project" value="UniProtKB-KW"/>
</dbReference>
<proteinExistence type="inferred from homology"/>
<keyword evidence="3" id="KW-0378">Hydrolase</keyword>
<evidence type="ECO:0000259" key="6">
    <source>
        <dbReference type="Pfam" id="PF00884"/>
    </source>
</evidence>
<dbReference type="RefSeq" id="WP_127948245.1">
    <property type="nucleotide sequence ID" value="NZ_RKLN01000006.1"/>
</dbReference>
<keyword evidence="8" id="KW-1185">Reference proteome</keyword>
<evidence type="ECO:0000313" key="7">
    <source>
        <dbReference type="EMBL" id="RVW00916.1"/>
    </source>
</evidence>
<reference evidence="7 8" key="1">
    <citation type="submission" date="2018-11" db="EMBL/GenBank/DDBJ databases">
        <title>Rhodococcus spongicola sp. nov. and Rhodococcus xishaensis sp. nov. from marine sponges.</title>
        <authorList>
            <person name="Li L."/>
            <person name="Lin H.W."/>
        </authorList>
    </citation>
    <scope>NUCLEOTIDE SEQUENCE [LARGE SCALE GENOMIC DNA]</scope>
    <source>
        <strain evidence="7 8">LHW50502</strain>
    </source>
</reference>
<dbReference type="Pfam" id="PF00884">
    <property type="entry name" value="Sulfatase"/>
    <property type="match status" value="1"/>
</dbReference>
<organism evidence="7 8">
    <name type="scientific">Rhodococcus spongiicola</name>
    <dbReference type="NCBI Taxonomy" id="2487352"/>
    <lineage>
        <taxon>Bacteria</taxon>
        <taxon>Bacillati</taxon>
        <taxon>Actinomycetota</taxon>
        <taxon>Actinomycetes</taxon>
        <taxon>Mycobacteriales</taxon>
        <taxon>Nocardiaceae</taxon>
        <taxon>Rhodococcus</taxon>
    </lineage>
</organism>
<dbReference type="PROSITE" id="PS00523">
    <property type="entry name" value="SULFATASE_1"/>
    <property type="match status" value="1"/>
</dbReference>
<dbReference type="EMBL" id="RKLN01000006">
    <property type="protein sequence ID" value="RVW00916.1"/>
    <property type="molecule type" value="Genomic_DNA"/>
</dbReference>
<comment type="similarity">
    <text evidence="1">Belongs to the sulfatase family.</text>
</comment>
<dbReference type="Gene3D" id="3.40.720.10">
    <property type="entry name" value="Alkaline Phosphatase, subunit A"/>
    <property type="match status" value="1"/>
</dbReference>
<evidence type="ECO:0000256" key="4">
    <source>
        <dbReference type="ARBA" id="ARBA00022837"/>
    </source>
</evidence>
<accession>A0A3S3BGV1</accession>
<dbReference type="Proteomes" id="UP000284333">
    <property type="component" value="Unassembled WGS sequence"/>
</dbReference>
<evidence type="ECO:0000256" key="1">
    <source>
        <dbReference type="ARBA" id="ARBA00008779"/>
    </source>
</evidence>
<protein>
    <submittedName>
        <fullName evidence="7">Arylsulfatase</fullName>
    </submittedName>
</protein>
<dbReference type="PROSITE" id="PS00149">
    <property type="entry name" value="SULFATASE_2"/>
    <property type="match status" value="1"/>
</dbReference>
<evidence type="ECO:0000256" key="2">
    <source>
        <dbReference type="ARBA" id="ARBA00022723"/>
    </source>
</evidence>
<dbReference type="SUPFAM" id="SSF49899">
    <property type="entry name" value="Concanavalin A-like lectins/glucanases"/>
    <property type="match status" value="1"/>
</dbReference>
<keyword evidence="4" id="KW-0106">Calcium</keyword>
<evidence type="ECO:0000256" key="5">
    <source>
        <dbReference type="SAM" id="MobiDB-lite"/>
    </source>
</evidence>
<dbReference type="InterPro" id="IPR017850">
    <property type="entry name" value="Alkaline_phosphatase_core_sf"/>
</dbReference>
<dbReference type="Gene3D" id="3.30.1120.10">
    <property type="match status" value="1"/>
</dbReference>
<feature type="domain" description="Sulfatase N-terminal" evidence="6">
    <location>
        <begin position="33"/>
        <end position="451"/>
    </location>
</feature>
<gene>
    <name evidence="7" type="ORF">EF834_16205</name>
</gene>
<dbReference type="SUPFAM" id="SSF53649">
    <property type="entry name" value="Alkaline phosphatase-like"/>
    <property type="match status" value="1"/>
</dbReference>
<evidence type="ECO:0000256" key="3">
    <source>
        <dbReference type="ARBA" id="ARBA00022801"/>
    </source>
</evidence>
<dbReference type="InterPro" id="IPR013320">
    <property type="entry name" value="ConA-like_dom_sf"/>
</dbReference>
<dbReference type="OrthoDB" id="9777306at2"/>
<dbReference type="CDD" id="cd16025">
    <property type="entry name" value="PAS_like"/>
    <property type="match status" value="1"/>
</dbReference>
<sequence length="758" mass="83708">MMRAPRFQGTIGRTLAESQPWYDEPPHPGPEAPNVVVVLLDDTGFAQFGCYGSDIDTPNIDALAENGLRFTNFHVAPVCSPTRAALLTGRSQHAVGMRSVANFRTGFPHQLGHITSAATTIAEVLREEGYATFCVGKWHLTPSEQCSAAGPFDHWPLARGFDRYYGFLDGETDQFHPQLVCDNHPIDPPGRPEDGYHLSEDLVDQALGMVTDSKGVRPDRPFFLYLPFGATHSPHQAPASYLSKYRGKYEEGWDVFREKWFERQLETGVVRPGTQLAPRNPGVDPWDELGEDQRKLACRLQEAFAAFLDHTDDQIGRLVEGLRDLDQLDNTLLLVLSDNGASQEGGPFGVLHEMRFFNSLLDGAVDVPSDLIGRLDDIGGPHSHTNYPWGWAQCGNTPFKWYKQNTHEGGVHVPLIVHYPRRIAADQRGSIRDQFSYVSDIAPTIYELVGVTPPQTYQGIEQLPVTGHSFASVIDDPAAPATNSLQFFEQMGSRAIVDGEWKAVCRHIHGDDFDTERWELYHLATDWSECNDLASDQPERLNELIKLWWSEAERNGALPLDDRTIELFGVRFRPNSPHPADRRYVYRPPMSPLQMGSSAAIGGRSFDLTAKVTRTAEQDGVLFATGNENSGISVFVQSGRLVVDYNAFGEHSIVESDNIIPVGDATLVARVTRGPGRSGSISVEVNGQAAGSVDTAAFMRMISSTGSSIGYDDGSAVSARYQAPFAFAGKLHELQIQLADDEDPALRAAEAAEEMRRQ</sequence>
<name>A0A3S3BGV1_9NOCA</name>
<keyword evidence="2" id="KW-0479">Metal-binding</keyword>